<feature type="domain" description="Nudix hydrolase" evidence="4">
    <location>
        <begin position="37"/>
        <end position="163"/>
    </location>
</feature>
<dbReference type="CDD" id="cd04680">
    <property type="entry name" value="NUDIX_Hydrolase"/>
    <property type="match status" value="1"/>
</dbReference>
<keyword evidence="6" id="KW-1185">Reference proteome</keyword>
<dbReference type="Pfam" id="PF00293">
    <property type="entry name" value="NUDIX"/>
    <property type="match status" value="1"/>
</dbReference>
<dbReference type="STRING" id="1121003.SAMN03080618_01630"/>
<accession>A0A1I3M1P3</accession>
<evidence type="ECO:0000313" key="5">
    <source>
        <dbReference type="EMBL" id="SFI90893.1"/>
    </source>
</evidence>
<gene>
    <name evidence="5" type="ORF">SAMN03080618_01630</name>
</gene>
<evidence type="ECO:0000256" key="2">
    <source>
        <dbReference type="ARBA" id="ARBA00022801"/>
    </source>
</evidence>
<dbReference type="SUPFAM" id="SSF55811">
    <property type="entry name" value="Nudix"/>
    <property type="match status" value="1"/>
</dbReference>
<reference evidence="6" key="1">
    <citation type="submission" date="2016-10" db="EMBL/GenBank/DDBJ databases">
        <authorList>
            <person name="Varghese N."/>
            <person name="Submissions S."/>
        </authorList>
    </citation>
    <scope>NUCLEOTIDE SEQUENCE [LARGE SCALE GENOMIC DNA]</scope>
    <source>
        <strain evidence="6">DSM 21857</strain>
    </source>
</reference>
<evidence type="ECO:0000259" key="4">
    <source>
        <dbReference type="PROSITE" id="PS51462"/>
    </source>
</evidence>
<comment type="similarity">
    <text evidence="3">Belongs to the Nudix hydrolase family.</text>
</comment>
<dbReference type="EMBL" id="FORF01000008">
    <property type="protein sequence ID" value="SFI90893.1"/>
    <property type="molecule type" value="Genomic_DNA"/>
</dbReference>
<dbReference type="PANTHER" id="PTHR43046">
    <property type="entry name" value="GDP-MANNOSE MANNOSYL HYDROLASE"/>
    <property type="match status" value="1"/>
</dbReference>
<dbReference type="Gene3D" id="3.90.79.10">
    <property type="entry name" value="Nucleoside Triphosphate Pyrophosphohydrolase"/>
    <property type="match status" value="1"/>
</dbReference>
<dbReference type="PROSITE" id="PS00893">
    <property type="entry name" value="NUDIX_BOX"/>
    <property type="match status" value="1"/>
</dbReference>
<dbReference type="PROSITE" id="PS51462">
    <property type="entry name" value="NUDIX"/>
    <property type="match status" value="1"/>
</dbReference>
<evidence type="ECO:0000256" key="1">
    <source>
        <dbReference type="ARBA" id="ARBA00001946"/>
    </source>
</evidence>
<organism evidence="5 6">
    <name type="scientific">Aquamicrobium aerolatum DSM 21857</name>
    <dbReference type="NCBI Taxonomy" id="1121003"/>
    <lineage>
        <taxon>Bacteria</taxon>
        <taxon>Pseudomonadati</taxon>
        <taxon>Pseudomonadota</taxon>
        <taxon>Alphaproteobacteria</taxon>
        <taxon>Hyphomicrobiales</taxon>
        <taxon>Phyllobacteriaceae</taxon>
        <taxon>Aerobium</taxon>
    </lineage>
</organism>
<name>A0A1I3M1P3_9HYPH</name>
<proteinExistence type="inferred from homology"/>
<keyword evidence="2 3" id="KW-0378">Hydrolase</keyword>
<dbReference type="Proteomes" id="UP000242763">
    <property type="component" value="Unassembled WGS sequence"/>
</dbReference>
<evidence type="ECO:0000313" key="6">
    <source>
        <dbReference type="Proteomes" id="UP000242763"/>
    </source>
</evidence>
<dbReference type="InterPro" id="IPR020476">
    <property type="entry name" value="Nudix_hydrolase"/>
</dbReference>
<dbReference type="PANTHER" id="PTHR43046:SF16">
    <property type="entry name" value="ADP-RIBOSE PYROPHOSPHATASE YJHB-RELATED"/>
    <property type="match status" value="1"/>
</dbReference>
<protein>
    <submittedName>
        <fullName evidence="5">ADP-ribose pyrophosphatase YjhB, NUDIX family</fullName>
    </submittedName>
</protein>
<dbReference type="InterPro" id="IPR000086">
    <property type="entry name" value="NUDIX_hydrolase_dom"/>
</dbReference>
<dbReference type="InterPro" id="IPR015797">
    <property type="entry name" value="NUDIX_hydrolase-like_dom_sf"/>
</dbReference>
<dbReference type="PRINTS" id="PR00502">
    <property type="entry name" value="NUDIXFAMILY"/>
</dbReference>
<sequence>MGFDTDERAKSKAASGAPRWARLRSRLFHLWFLLRRPMTLGVRGIIYDRAGDRVFLIRHTYVPGWQLPGGGVESGETMLEALRREVVEECNVEIAGQPLLKSVHLNLQASRRDHVAVYLIEDFRVLGAKQPDMEIAEAGFFPRASLPDATTPATRRRLAELFEGAAPAAYW</sequence>
<evidence type="ECO:0000256" key="3">
    <source>
        <dbReference type="RuleBase" id="RU003476"/>
    </source>
</evidence>
<dbReference type="InterPro" id="IPR020084">
    <property type="entry name" value="NUDIX_hydrolase_CS"/>
</dbReference>
<dbReference type="AlphaFoldDB" id="A0A1I3M1P3"/>
<dbReference type="RefSeq" id="WP_244523201.1">
    <property type="nucleotide sequence ID" value="NZ_FORF01000008.1"/>
</dbReference>
<comment type="cofactor">
    <cofactor evidence="1">
        <name>Mg(2+)</name>
        <dbReference type="ChEBI" id="CHEBI:18420"/>
    </cofactor>
</comment>
<dbReference type="GO" id="GO:0016787">
    <property type="term" value="F:hydrolase activity"/>
    <property type="evidence" value="ECO:0007669"/>
    <property type="project" value="UniProtKB-KW"/>
</dbReference>